<name>A0A3B4UJH0_SERDU</name>
<reference evidence="1" key="2">
    <citation type="submission" date="2025-09" db="UniProtKB">
        <authorList>
            <consortium name="Ensembl"/>
        </authorList>
    </citation>
    <scope>IDENTIFICATION</scope>
</reference>
<proteinExistence type="predicted"/>
<accession>A0A3B4UJH0</accession>
<evidence type="ECO:0000313" key="2">
    <source>
        <dbReference type="Proteomes" id="UP000261420"/>
    </source>
</evidence>
<sequence length="96" mass="10835">MLVVSYSTLTEGCAQGKKTLICKDEANETTSGLSVDDPHNLFLQSTGDISFLQETHLGSSETLCIMYSILSFPRERESIEDPNGRYDKVFIRDHRF</sequence>
<protein>
    <submittedName>
        <fullName evidence="1">Uncharacterized protein</fullName>
    </submittedName>
</protein>
<dbReference type="AlphaFoldDB" id="A0A3B4UJH0"/>
<evidence type="ECO:0000313" key="1">
    <source>
        <dbReference type="Ensembl" id="ENSSDUP00000018806.1"/>
    </source>
</evidence>
<dbReference type="Proteomes" id="UP000261420">
    <property type="component" value="Unplaced"/>
</dbReference>
<organism evidence="1 2">
    <name type="scientific">Seriola dumerili</name>
    <name type="common">Greater amberjack</name>
    <name type="synonym">Caranx dumerili</name>
    <dbReference type="NCBI Taxonomy" id="41447"/>
    <lineage>
        <taxon>Eukaryota</taxon>
        <taxon>Metazoa</taxon>
        <taxon>Chordata</taxon>
        <taxon>Craniata</taxon>
        <taxon>Vertebrata</taxon>
        <taxon>Euteleostomi</taxon>
        <taxon>Actinopterygii</taxon>
        <taxon>Neopterygii</taxon>
        <taxon>Teleostei</taxon>
        <taxon>Neoteleostei</taxon>
        <taxon>Acanthomorphata</taxon>
        <taxon>Carangaria</taxon>
        <taxon>Carangiformes</taxon>
        <taxon>Carangidae</taxon>
        <taxon>Seriola</taxon>
    </lineage>
</organism>
<keyword evidence="2" id="KW-1185">Reference proteome</keyword>
<reference evidence="1" key="1">
    <citation type="submission" date="2025-08" db="UniProtKB">
        <authorList>
            <consortium name="Ensembl"/>
        </authorList>
    </citation>
    <scope>IDENTIFICATION</scope>
</reference>
<dbReference type="Ensembl" id="ENSSDUT00000019145.1">
    <property type="protein sequence ID" value="ENSSDUP00000018806.1"/>
    <property type="gene ID" value="ENSSDUG00000013727.1"/>
</dbReference>